<evidence type="ECO:0000256" key="2">
    <source>
        <dbReference type="ARBA" id="ARBA00022475"/>
    </source>
</evidence>
<evidence type="ECO:0000256" key="8">
    <source>
        <dbReference type="SAM" id="Phobius"/>
    </source>
</evidence>
<accession>A0ABW2Z8Z6</accession>
<comment type="caution">
    <text evidence="10">The sequence shown here is derived from an EMBL/GenBank/DDBJ whole genome shotgun (WGS) entry which is preliminary data.</text>
</comment>
<reference evidence="11" key="1">
    <citation type="journal article" date="2019" name="Int. J. Syst. Evol. Microbiol.">
        <title>The Global Catalogue of Microorganisms (GCM) 10K type strain sequencing project: providing services to taxonomists for standard genome sequencing and annotation.</title>
        <authorList>
            <consortium name="The Broad Institute Genomics Platform"/>
            <consortium name="The Broad Institute Genome Sequencing Center for Infectious Disease"/>
            <person name="Wu L."/>
            <person name="Ma J."/>
        </authorList>
    </citation>
    <scope>NUCLEOTIDE SEQUENCE [LARGE SCALE GENOMIC DNA]</scope>
    <source>
        <strain evidence="11">CCUG 60022</strain>
    </source>
</reference>
<feature type="transmembrane region" description="Helical" evidence="8">
    <location>
        <begin position="93"/>
        <end position="112"/>
    </location>
</feature>
<proteinExistence type="predicted"/>
<feature type="domain" description="Glycosyltransferase RgtA/B/C/D-like" evidence="9">
    <location>
        <begin position="70"/>
        <end position="229"/>
    </location>
</feature>
<dbReference type="EMBL" id="JBHTIC010000019">
    <property type="protein sequence ID" value="MFD0762834.1"/>
    <property type="molecule type" value="Genomic_DNA"/>
</dbReference>
<evidence type="ECO:0000256" key="7">
    <source>
        <dbReference type="ARBA" id="ARBA00023136"/>
    </source>
</evidence>
<feature type="transmembrane region" description="Helical" evidence="8">
    <location>
        <begin position="264"/>
        <end position="282"/>
    </location>
</feature>
<dbReference type="GO" id="GO:0016757">
    <property type="term" value="F:glycosyltransferase activity"/>
    <property type="evidence" value="ECO:0007669"/>
    <property type="project" value="UniProtKB-KW"/>
</dbReference>
<gene>
    <name evidence="10" type="ORF">ACFQZW_12150</name>
</gene>
<evidence type="ECO:0000313" key="11">
    <source>
        <dbReference type="Proteomes" id="UP001597032"/>
    </source>
</evidence>
<dbReference type="Pfam" id="PF13231">
    <property type="entry name" value="PMT_2"/>
    <property type="match status" value="1"/>
</dbReference>
<feature type="transmembrane region" description="Helical" evidence="8">
    <location>
        <begin position="142"/>
        <end position="160"/>
    </location>
</feature>
<dbReference type="PANTHER" id="PTHR33908">
    <property type="entry name" value="MANNOSYLTRANSFERASE YKCB-RELATED"/>
    <property type="match status" value="1"/>
</dbReference>
<evidence type="ECO:0000313" key="10">
    <source>
        <dbReference type="EMBL" id="MFD0762834.1"/>
    </source>
</evidence>
<keyword evidence="5 8" id="KW-0812">Transmembrane</keyword>
<feature type="transmembrane region" description="Helical" evidence="8">
    <location>
        <begin position="212"/>
        <end position="231"/>
    </location>
</feature>
<keyword evidence="3 10" id="KW-0328">Glycosyltransferase</keyword>
<dbReference type="RefSeq" id="WP_386783311.1">
    <property type="nucleotide sequence ID" value="NZ_JBHTIC010000019.1"/>
</dbReference>
<dbReference type="PANTHER" id="PTHR33908:SF11">
    <property type="entry name" value="MEMBRANE PROTEIN"/>
    <property type="match status" value="1"/>
</dbReference>
<feature type="transmembrane region" description="Helical" evidence="8">
    <location>
        <begin position="352"/>
        <end position="370"/>
    </location>
</feature>
<feature type="transmembrane region" description="Helical" evidence="8">
    <location>
        <begin position="298"/>
        <end position="316"/>
    </location>
</feature>
<name>A0ABW2Z8Z6_9FLAO</name>
<feature type="transmembrane region" description="Helical" evidence="8">
    <location>
        <begin position="172"/>
        <end position="200"/>
    </location>
</feature>
<dbReference type="InterPro" id="IPR050297">
    <property type="entry name" value="LipidA_mod_glycosyltrf_83"/>
</dbReference>
<keyword evidence="7 8" id="KW-0472">Membrane</keyword>
<protein>
    <submittedName>
        <fullName evidence="10">ArnT family glycosyltransferase</fullName>
        <ecNumber evidence="10">2.4.-.-</ecNumber>
    </submittedName>
</protein>
<keyword evidence="4 10" id="KW-0808">Transferase</keyword>
<comment type="subcellular location">
    <subcellularLocation>
        <location evidence="1">Cell membrane</location>
        <topology evidence="1">Multi-pass membrane protein</topology>
    </subcellularLocation>
</comment>
<evidence type="ECO:0000259" key="9">
    <source>
        <dbReference type="Pfam" id="PF13231"/>
    </source>
</evidence>
<sequence length="527" mass="61597">MFFIQEIINGNILKKQSYNNSLYGWKHVIILFIVVGILRFLFVLVGGIDLDPEEAQYWLWSKYPDWSYYSKPPLIAYINGISSLIFGNHAWAVRLNAIIIGSIIGLTTYYISNKLYKSKKLAFFIAAALLLLPAYHYISMFFTTDVLVSLFWLLTCYFFWKAIESNSLKYWILTGITIGIGSMAKYALLFFIPFSFLYLLFKKKYLLKQKSFYISLLIAIIIFSPVLIWNINNNMIGLFHISNLAGYGRKFVSLHKTINYELEFFGGQLLLNLPLLFLLFFWKKYKIGSYLKGDFEQFIIYKMIFIYIIFTAIALIKRVQINWLIFSYIPLYIILFKAIWESEILNNTLSRNYIAFTSLLLVLLLLQPVLETHTPKFSKIIPAKIDPYGKLVDWKNLTNFVNNEMKIKTNGNGYIILSDKYQIASQLSFYSPGNPKTYCLPYSGRRMNQFDVWGIPTSGFDDKQIVLVKNSPIESSEEINFLIDRNSIIYSTNYHIFYKGKIIKTYYIYLLNRMPKINSLKNVIAKY</sequence>
<dbReference type="Proteomes" id="UP001597032">
    <property type="component" value="Unassembled WGS sequence"/>
</dbReference>
<keyword evidence="6 8" id="KW-1133">Transmembrane helix</keyword>
<evidence type="ECO:0000256" key="1">
    <source>
        <dbReference type="ARBA" id="ARBA00004651"/>
    </source>
</evidence>
<dbReference type="InterPro" id="IPR038731">
    <property type="entry name" value="RgtA/B/C-like"/>
</dbReference>
<feature type="transmembrane region" description="Helical" evidence="8">
    <location>
        <begin position="118"/>
        <end position="135"/>
    </location>
</feature>
<evidence type="ECO:0000256" key="5">
    <source>
        <dbReference type="ARBA" id="ARBA00022692"/>
    </source>
</evidence>
<keyword evidence="11" id="KW-1185">Reference proteome</keyword>
<evidence type="ECO:0000256" key="6">
    <source>
        <dbReference type="ARBA" id="ARBA00022989"/>
    </source>
</evidence>
<dbReference type="EC" id="2.4.-.-" evidence="10"/>
<evidence type="ECO:0000256" key="4">
    <source>
        <dbReference type="ARBA" id="ARBA00022679"/>
    </source>
</evidence>
<feature type="transmembrane region" description="Helical" evidence="8">
    <location>
        <begin position="28"/>
        <end position="48"/>
    </location>
</feature>
<evidence type="ECO:0000256" key="3">
    <source>
        <dbReference type="ARBA" id="ARBA00022676"/>
    </source>
</evidence>
<keyword evidence="2" id="KW-1003">Cell membrane</keyword>
<organism evidence="10 11">
    <name type="scientific">Lutibacter aestuarii</name>
    <dbReference type="NCBI Taxonomy" id="861111"/>
    <lineage>
        <taxon>Bacteria</taxon>
        <taxon>Pseudomonadati</taxon>
        <taxon>Bacteroidota</taxon>
        <taxon>Flavobacteriia</taxon>
        <taxon>Flavobacteriales</taxon>
        <taxon>Flavobacteriaceae</taxon>
        <taxon>Lutibacter</taxon>
    </lineage>
</organism>
<feature type="transmembrane region" description="Helical" evidence="8">
    <location>
        <begin position="322"/>
        <end position="340"/>
    </location>
</feature>